<organism evidence="2 3">
    <name type="scientific">Eumeta variegata</name>
    <name type="common">Bagworm moth</name>
    <name type="synonym">Eumeta japonica</name>
    <dbReference type="NCBI Taxonomy" id="151549"/>
    <lineage>
        <taxon>Eukaryota</taxon>
        <taxon>Metazoa</taxon>
        <taxon>Ecdysozoa</taxon>
        <taxon>Arthropoda</taxon>
        <taxon>Hexapoda</taxon>
        <taxon>Insecta</taxon>
        <taxon>Pterygota</taxon>
        <taxon>Neoptera</taxon>
        <taxon>Endopterygota</taxon>
        <taxon>Lepidoptera</taxon>
        <taxon>Glossata</taxon>
        <taxon>Ditrysia</taxon>
        <taxon>Tineoidea</taxon>
        <taxon>Psychidae</taxon>
        <taxon>Oiketicinae</taxon>
        <taxon>Eumeta</taxon>
    </lineage>
</organism>
<evidence type="ECO:0000313" key="2">
    <source>
        <dbReference type="EMBL" id="GBP15884.1"/>
    </source>
</evidence>
<comment type="similarity">
    <text evidence="1">Belongs to the GMC oxidoreductase family.</text>
</comment>
<dbReference type="Proteomes" id="UP000299102">
    <property type="component" value="Unassembled WGS sequence"/>
</dbReference>
<dbReference type="InterPro" id="IPR012132">
    <property type="entry name" value="GMC_OxRdtase"/>
</dbReference>
<name>A0A4C1TPK5_EUMVA</name>
<dbReference type="PANTHER" id="PTHR11552:SF147">
    <property type="entry name" value="CHOLINE DEHYDROGENASE, MITOCHONDRIAL"/>
    <property type="match status" value="1"/>
</dbReference>
<dbReference type="EMBL" id="BGZK01005889">
    <property type="protein sequence ID" value="GBP15884.1"/>
    <property type="molecule type" value="Genomic_DNA"/>
</dbReference>
<comment type="caution">
    <text evidence="2">The sequence shown here is derived from an EMBL/GenBank/DDBJ whole genome shotgun (WGS) entry which is preliminary data.</text>
</comment>
<keyword evidence="3" id="KW-1185">Reference proteome</keyword>
<reference evidence="2 3" key="1">
    <citation type="journal article" date="2019" name="Commun. Biol.">
        <title>The bagworm genome reveals a unique fibroin gene that provides high tensile strength.</title>
        <authorList>
            <person name="Kono N."/>
            <person name="Nakamura H."/>
            <person name="Ohtoshi R."/>
            <person name="Tomita M."/>
            <person name="Numata K."/>
            <person name="Arakawa K."/>
        </authorList>
    </citation>
    <scope>NUCLEOTIDE SEQUENCE [LARGE SCALE GENOMIC DNA]</scope>
</reference>
<dbReference type="Pfam" id="PF13450">
    <property type="entry name" value="NAD_binding_8"/>
    <property type="match status" value="1"/>
</dbReference>
<evidence type="ECO:0000313" key="3">
    <source>
        <dbReference type="Proteomes" id="UP000299102"/>
    </source>
</evidence>
<gene>
    <name evidence="2" type="primary">Gld</name>
    <name evidence="2" type="ORF">EVAR_71409_1</name>
</gene>
<dbReference type="SUPFAM" id="SSF51905">
    <property type="entry name" value="FAD/NAD(P)-binding domain"/>
    <property type="match status" value="1"/>
</dbReference>
<dbReference type="PANTHER" id="PTHR11552">
    <property type="entry name" value="GLUCOSE-METHANOL-CHOLINE GMC OXIDOREDUCTASE"/>
    <property type="match status" value="1"/>
</dbReference>
<accession>A0A4C1TPK5</accession>
<dbReference type="STRING" id="151549.A0A4C1TPK5"/>
<dbReference type="GO" id="GO:0050660">
    <property type="term" value="F:flavin adenine dinucleotide binding"/>
    <property type="evidence" value="ECO:0007669"/>
    <property type="project" value="InterPro"/>
</dbReference>
<dbReference type="AlphaFoldDB" id="A0A4C1TPK5"/>
<dbReference type="InterPro" id="IPR036188">
    <property type="entry name" value="FAD/NAD-bd_sf"/>
</dbReference>
<dbReference type="OrthoDB" id="269227at2759"/>
<dbReference type="Gene3D" id="3.50.50.60">
    <property type="entry name" value="FAD/NAD(P)-binding domain"/>
    <property type="match status" value="1"/>
</dbReference>
<protein>
    <submittedName>
        <fullName evidence="2">Glucose dehydrogenase</fullName>
    </submittedName>
</protein>
<sequence length="112" mass="12129">MSFLANTLGHGSATSVGTMNTLVSLLVENLLLAQGNISRPENWPADYAEEALKYGPDYYDFIVVGAGTAGSVMASRLSENPNWKVLVLEGGGDPPQESEVDFVIHYVVVRLW</sequence>
<dbReference type="GO" id="GO:0016491">
    <property type="term" value="F:oxidoreductase activity"/>
    <property type="evidence" value="ECO:0007669"/>
    <property type="project" value="TreeGrafter"/>
</dbReference>
<evidence type="ECO:0000256" key="1">
    <source>
        <dbReference type="ARBA" id="ARBA00010790"/>
    </source>
</evidence>
<proteinExistence type="inferred from homology"/>